<gene>
    <name evidence="2" type="ORF">GMA22_00165</name>
</gene>
<evidence type="ECO:0000313" key="2">
    <source>
        <dbReference type="EMBL" id="MVF01681.1"/>
    </source>
</evidence>
<dbReference type="InterPro" id="IPR007263">
    <property type="entry name" value="DCC1-like"/>
</dbReference>
<dbReference type="Pfam" id="PF04134">
    <property type="entry name" value="DCC1-like"/>
    <property type="match status" value="1"/>
</dbReference>
<feature type="region of interest" description="Disordered" evidence="1">
    <location>
        <begin position="128"/>
        <end position="152"/>
    </location>
</feature>
<protein>
    <submittedName>
        <fullName evidence="2">DUF393 domain-containing protein</fullName>
    </submittedName>
</protein>
<accession>A0ABD6HMA8</accession>
<name>A0ABD6HMA8_SERMA</name>
<proteinExistence type="predicted"/>
<organism evidence="2 3">
    <name type="scientific">Serratia marcescens</name>
    <dbReference type="NCBI Taxonomy" id="615"/>
    <lineage>
        <taxon>Bacteria</taxon>
        <taxon>Pseudomonadati</taxon>
        <taxon>Pseudomonadota</taxon>
        <taxon>Gammaproteobacteria</taxon>
        <taxon>Enterobacterales</taxon>
        <taxon>Yersiniaceae</taxon>
        <taxon>Serratia</taxon>
    </lineage>
</organism>
<dbReference type="PANTHER" id="PTHR33639:SF2">
    <property type="entry name" value="DUF393 DOMAIN-CONTAINING PROTEIN"/>
    <property type="match status" value="1"/>
</dbReference>
<reference evidence="2 3" key="1">
    <citation type="submission" date="2019-11" db="EMBL/GenBank/DDBJ databases">
        <title>Whole genome sequence of a plant growth promoting strain Serratia marcescens BTL07 isolated from the rhizoplane of Chili (Capsicum annuum).</title>
        <authorList>
            <person name="Dutta S."/>
            <person name="Khatun A."/>
            <person name="Gupta D.R."/>
            <person name="Surovy M.Z."/>
            <person name="Rahman M.M."/>
            <person name="Mahmud N.U."/>
            <person name="Emes R."/>
            <person name="Warry A."/>
            <person name="West H."/>
            <person name="Clarke M.L."/>
            <person name="Islam M.T."/>
        </authorList>
    </citation>
    <scope>NUCLEOTIDE SEQUENCE [LARGE SCALE GENOMIC DNA]</scope>
    <source>
        <strain evidence="2 3">BTL07</strain>
    </source>
</reference>
<comment type="caution">
    <text evidence="2">The sequence shown here is derived from an EMBL/GenBank/DDBJ whole genome shotgun (WGS) entry which is preliminary data.</text>
</comment>
<evidence type="ECO:0000256" key="1">
    <source>
        <dbReference type="SAM" id="MobiDB-lite"/>
    </source>
</evidence>
<dbReference type="PANTHER" id="PTHR33639">
    <property type="entry name" value="THIOL-DISULFIDE OXIDOREDUCTASE DCC"/>
    <property type="match status" value="1"/>
</dbReference>
<evidence type="ECO:0000313" key="3">
    <source>
        <dbReference type="Proteomes" id="UP000443014"/>
    </source>
</evidence>
<dbReference type="Proteomes" id="UP000443014">
    <property type="component" value="Unassembled WGS sequence"/>
</dbReference>
<dbReference type="AlphaFoldDB" id="A0ABD6HMA8"/>
<dbReference type="InterPro" id="IPR052927">
    <property type="entry name" value="DCC_oxidoreductase"/>
</dbReference>
<dbReference type="RefSeq" id="WP_048322306.1">
    <property type="nucleotide sequence ID" value="NZ_CAMIRD010000002.1"/>
</dbReference>
<sequence length="152" mass="17258">MTPLSQLPYLQPGERALLFDGECNLCHGLVRYLIRADRQRRILLATVQSVEGQAILLALGLPTDRFDSVVYVEQGRYWLRSAALFRSLRQLGWPHRALALARFLPPRLADKVYDAVAGNRYRLFGRNDGSGLPGADQPGRYLSRRREREPPA</sequence>
<dbReference type="EMBL" id="WNKC01000001">
    <property type="protein sequence ID" value="MVF01681.1"/>
    <property type="molecule type" value="Genomic_DNA"/>
</dbReference>